<evidence type="ECO:0000256" key="2">
    <source>
        <dbReference type="ARBA" id="ARBA00004496"/>
    </source>
</evidence>
<name>A0A4P7W279_9BACT</name>
<comment type="subcellular location">
    <subcellularLocation>
        <location evidence="1">Cell projection</location>
        <location evidence="1">Cilium</location>
    </subcellularLocation>
    <subcellularLocation>
        <location evidence="2">Cytoplasm</location>
    </subcellularLocation>
</comment>
<proteinExistence type="predicted"/>
<dbReference type="PANTHER" id="PTHR37833:SF1">
    <property type="entry name" value="SIGNAL PEPTIDE PROTEIN"/>
    <property type="match status" value="1"/>
</dbReference>
<dbReference type="InterPro" id="IPR011467">
    <property type="entry name" value="DUF1573"/>
</dbReference>
<evidence type="ECO:0000256" key="4">
    <source>
        <dbReference type="ARBA" id="ARBA00023069"/>
    </source>
</evidence>
<evidence type="ECO:0000256" key="1">
    <source>
        <dbReference type="ARBA" id="ARBA00004138"/>
    </source>
</evidence>
<keyword evidence="4" id="KW-0969">Cilium</keyword>
<gene>
    <name evidence="8" type="ORF">E7747_06890</name>
</gene>
<feature type="chain" id="PRO_5020420301" evidence="6">
    <location>
        <begin position="22"/>
        <end position="360"/>
    </location>
</feature>
<dbReference type="InterPro" id="IPR053879">
    <property type="entry name" value="HYDIN_VesB_CFA65-like_Ig"/>
</dbReference>
<evidence type="ECO:0000256" key="3">
    <source>
        <dbReference type="ARBA" id="ARBA00022490"/>
    </source>
</evidence>
<keyword evidence="9" id="KW-1185">Reference proteome</keyword>
<dbReference type="KEGG" id="ddb:E7747_06890"/>
<keyword evidence="6" id="KW-0732">Signal</keyword>
<feature type="signal peptide" evidence="6">
    <location>
        <begin position="1"/>
        <end position="21"/>
    </location>
</feature>
<keyword evidence="3" id="KW-0963">Cytoplasm</keyword>
<dbReference type="Pfam" id="PF22544">
    <property type="entry name" value="HYDIN_VesB_CFA65-like_Ig"/>
    <property type="match status" value="1"/>
</dbReference>
<evidence type="ECO:0000256" key="6">
    <source>
        <dbReference type="SAM" id="SignalP"/>
    </source>
</evidence>
<dbReference type="Gene3D" id="2.60.40.10">
    <property type="entry name" value="Immunoglobulins"/>
    <property type="match status" value="2"/>
</dbReference>
<organism evidence="8 9">
    <name type="scientific">Duncaniella dubosii</name>
    <dbReference type="NCBI Taxonomy" id="2518971"/>
    <lineage>
        <taxon>Bacteria</taxon>
        <taxon>Pseudomonadati</taxon>
        <taxon>Bacteroidota</taxon>
        <taxon>Bacteroidia</taxon>
        <taxon>Bacteroidales</taxon>
        <taxon>Muribaculaceae</taxon>
        <taxon>Duncaniella</taxon>
    </lineage>
</organism>
<accession>A0A4P7W279</accession>
<dbReference type="EMBL" id="CP039396">
    <property type="protein sequence ID" value="QCD42024.1"/>
    <property type="molecule type" value="Genomic_DNA"/>
</dbReference>
<sequence>MKLPAFLSLLAAGCCAIGASAEGQGVWLEQKHDFGAFDEGLGTVYCDFRLVNTGNEPIAIINARANCGCTRPEYSREPIAPGDTAVIRVGFDPKGRPGRFYKYVNVDLDAKPKRTSLSIHGTVIGSSNTLKSRFPVSVGPMKLRSKIIAYGEVLKGHTGGQFLEGYNASADSMRPSVTDVPGYIKVMVEPTVVPPGDRFVISTIINADEINDWGVVTDSMTVSPGATSGEKITIETVAIVNEDFSGMSAEERKNAPVLDANVTALDFERISRNSSPVTQTFTITNKGKKPLIIRKISCPENAVGIKLKNKEIKPGKSEKVSVTVTPSLLGDSNLLNARINIVANDPDHPSTMIRVVAEIK</sequence>
<evidence type="ECO:0000313" key="9">
    <source>
        <dbReference type="Proteomes" id="UP000297149"/>
    </source>
</evidence>
<dbReference type="InterPro" id="IPR013783">
    <property type="entry name" value="Ig-like_fold"/>
</dbReference>
<evidence type="ECO:0000256" key="5">
    <source>
        <dbReference type="ARBA" id="ARBA00023273"/>
    </source>
</evidence>
<dbReference type="RefSeq" id="WP_136414955.1">
    <property type="nucleotide sequence ID" value="NZ_CAXHQF010000001.1"/>
</dbReference>
<evidence type="ECO:0000259" key="7">
    <source>
        <dbReference type="Pfam" id="PF22544"/>
    </source>
</evidence>
<keyword evidence="5" id="KW-0966">Cell projection</keyword>
<evidence type="ECO:0000313" key="8">
    <source>
        <dbReference type="EMBL" id="QCD42024.1"/>
    </source>
</evidence>
<dbReference type="PANTHER" id="PTHR37833">
    <property type="entry name" value="LIPOPROTEIN-RELATED"/>
    <property type="match status" value="1"/>
</dbReference>
<dbReference type="Proteomes" id="UP000297149">
    <property type="component" value="Chromosome"/>
</dbReference>
<dbReference type="Pfam" id="PF07610">
    <property type="entry name" value="DUF1573"/>
    <property type="match status" value="1"/>
</dbReference>
<reference evidence="9" key="1">
    <citation type="submission" date="2019-02" db="EMBL/GenBank/DDBJ databases">
        <title>Isolation and identification of novel species under the genus Muribaculum.</title>
        <authorList>
            <person name="Miyake S."/>
            <person name="Ding Y."/>
            <person name="Low A."/>
            <person name="Soh M."/>
            <person name="Seedorf H."/>
        </authorList>
    </citation>
    <scope>NUCLEOTIDE SEQUENCE [LARGE SCALE GENOMIC DNA]</scope>
    <source>
        <strain evidence="9">H5</strain>
    </source>
</reference>
<dbReference type="AlphaFoldDB" id="A0A4P7W279"/>
<protein>
    <submittedName>
        <fullName evidence="8">DUF1573 domain-containing protein</fullName>
    </submittedName>
</protein>
<feature type="domain" description="HYDIN/VesB/CFA65-like Ig-like" evidence="7">
    <location>
        <begin position="256"/>
        <end position="352"/>
    </location>
</feature>